<organism evidence="2 4">
    <name type="scientific">Azotobacter beijerinckii</name>
    <dbReference type="NCBI Taxonomy" id="170623"/>
    <lineage>
        <taxon>Bacteria</taxon>
        <taxon>Pseudomonadati</taxon>
        <taxon>Pseudomonadota</taxon>
        <taxon>Gammaproteobacteria</taxon>
        <taxon>Pseudomonadales</taxon>
        <taxon>Pseudomonadaceae</taxon>
        <taxon>Azotobacter</taxon>
    </lineage>
</organism>
<dbReference type="EMBL" id="FOSX01000100">
    <property type="protein sequence ID" value="SFL34131.1"/>
    <property type="molecule type" value="Genomic_DNA"/>
</dbReference>
<evidence type="ECO:0000313" key="2">
    <source>
        <dbReference type="EMBL" id="SFL34131.1"/>
    </source>
</evidence>
<accession>A0A1I4GYB5</accession>
<evidence type="ECO:0000313" key="1">
    <source>
        <dbReference type="EMBL" id="SFB63461.1"/>
    </source>
</evidence>
<keyword evidence="3" id="KW-1185">Reference proteome</keyword>
<reference evidence="1 3" key="1">
    <citation type="submission" date="2016-10" db="EMBL/GenBank/DDBJ databases">
        <authorList>
            <person name="Varghese N."/>
            <person name="Submissions S."/>
        </authorList>
    </citation>
    <scope>NUCLEOTIDE SEQUENCE [LARGE SCALE GENOMIC DNA]</scope>
    <source>
        <strain evidence="1 3">DSM 282</strain>
    </source>
</reference>
<dbReference type="Proteomes" id="UP000198861">
    <property type="component" value="Unassembled WGS sequence"/>
</dbReference>
<dbReference type="Proteomes" id="UP000199579">
    <property type="component" value="Unassembled WGS sequence"/>
</dbReference>
<name>A0A1I4GYB5_9GAMM</name>
<evidence type="ECO:0000313" key="4">
    <source>
        <dbReference type="Proteomes" id="UP000199579"/>
    </source>
</evidence>
<evidence type="ECO:0000313" key="3">
    <source>
        <dbReference type="Proteomes" id="UP000198861"/>
    </source>
</evidence>
<gene>
    <name evidence="1" type="ORF">SAMN04244571_04544</name>
    <name evidence="2" type="ORF">SAMN04244574_04014</name>
</gene>
<protein>
    <submittedName>
        <fullName evidence="2">Uncharacterized protein</fullName>
    </submittedName>
</protein>
<sequence length="97" mass="11090">MVWLVPAKAEHLTLGEKRIAGCSGRKLAEVVLAIMLQRKSLDLDLPAALGKHVTDSCRQLELFLTKARHWVFVPFQHPQRLVLFINNRHGYPLLRVI</sequence>
<dbReference type="AlphaFoldDB" id="A0A1I4GYB5"/>
<dbReference type="EMBL" id="FOKJ01000142">
    <property type="protein sequence ID" value="SFB63461.1"/>
    <property type="molecule type" value="Genomic_DNA"/>
</dbReference>
<proteinExistence type="predicted"/>
<reference evidence="2 4" key="2">
    <citation type="submission" date="2016-10" db="EMBL/GenBank/DDBJ databases">
        <authorList>
            <person name="de Groot N.N."/>
        </authorList>
    </citation>
    <scope>NUCLEOTIDE SEQUENCE [LARGE SCALE GENOMIC DNA]</scope>
    <source>
        <strain evidence="2 4">DSM 381</strain>
    </source>
</reference>